<comment type="caution">
    <text evidence="3">The sequence shown here is derived from an EMBL/GenBank/DDBJ whole genome shotgun (WGS) entry which is preliminary data.</text>
</comment>
<evidence type="ECO:0000256" key="1">
    <source>
        <dbReference type="ARBA" id="ARBA00023002"/>
    </source>
</evidence>
<sequence>MGLNAQNITNEELFYGHKACGGCGAALSIRLVMKVLGKRTFVVVPPNCMSTVAFIYPSMTFGCSGTITPFAGTAAMEAGIEAGAKALGLTDYTVVGFAGDGGTADIGLQSLSGAIDRGDRIMYICYDNEAYMNTGVQTSGLTPYGAKTTTSPAGDRLPGNTKPKKNVFEIVAAHDIPYAATASLGYPEDLLNKVAKAKAIDGPSYIHIFAPCPTGWGCASELTVDIAKKAVDSGLWYLAEYENHEYTLNRNPKAFSDVREYLKKQGRFAHLKDKDIEEICKIRDAKWAQMRKHWNCK</sequence>
<dbReference type="InterPro" id="IPR011766">
    <property type="entry name" value="TPP_enzyme_TPP-bd"/>
</dbReference>
<dbReference type="InterPro" id="IPR029061">
    <property type="entry name" value="THDP-binding"/>
</dbReference>
<proteinExistence type="predicted"/>
<reference evidence="3 4" key="1">
    <citation type="submission" date="2024-10" db="EMBL/GenBank/DDBJ databases">
        <authorList>
            <person name="Sang B.-I."/>
            <person name="Prabhaharan D."/>
        </authorList>
    </citation>
    <scope>NUCLEOTIDE SEQUENCE [LARGE SCALE GENOMIC DNA]</scope>
    <source>
        <strain evidence="3 4">MH</strain>
    </source>
</reference>
<keyword evidence="4" id="KW-1185">Reference proteome</keyword>
<organism evidence="3 4">
    <name type="scientific">Megasphaera hexanoica</name>
    <dbReference type="NCBI Taxonomy" id="1675036"/>
    <lineage>
        <taxon>Bacteria</taxon>
        <taxon>Bacillati</taxon>
        <taxon>Bacillota</taxon>
        <taxon>Negativicutes</taxon>
        <taxon>Veillonellales</taxon>
        <taxon>Veillonellaceae</taxon>
        <taxon>Megasphaera</taxon>
    </lineage>
</organism>
<dbReference type="InterPro" id="IPR051479">
    <property type="entry name" value="PorB-like"/>
</dbReference>
<dbReference type="PANTHER" id="PTHR42897">
    <property type="entry name" value="PYRUVATE SYNTHASE SUBUNIT PORB"/>
    <property type="match status" value="1"/>
</dbReference>
<gene>
    <name evidence="3" type="ORF">ACGTZG_05725</name>
</gene>
<feature type="domain" description="Thiamine pyrophosphate enzyme TPP-binding" evidence="2">
    <location>
        <begin position="60"/>
        <end position="208"/>
    </location>
</feature>
<accession>A0ABW7DNP5</accession>
<dbReference type="Proteomes" id="UP001605989">
    <property type="component" value="Unassembled WGS sequence"/>
</dbReference>
<dbReference type="PANTHER" id="PTHR42897:SF2">
    <property type="entry name" value="PYRUVATE SYNTHASE SUBUNIT PORB"/>
    <property type="match status" value="1"/>
</dbReference>
<dbReference type="EMBL" id="JBIEKR010000004">
    <property type="protein sequence ID" value="MFG6272685.1"/>
    <property type="molecule type" value="Genomic_DNA"/>
</dbReference>
<name>A0ABW7DNP5_9FIRM</name>
<evidence type="ECO:0000313" key="3">
    <source>
        <dbReference type="EMBL" id="MFG6272685.1"/>
    </source>
</evidence>
<evidence type="ECO:0000313" key="4">
    <source>
        <dbReference type="Proteomes" id="UP001605989"/>
    </source>
</evidence>
<protein>
    <submittedName>
        <fullName evidence="3">Thiamine pyrophosphate-dependent enzyme</fullName>
    </submittedName>
</protein>
<dbReference type="SUPFAM" id="SSF52518">
    <property type="entry name" value="Thiamin diphosphate-binding fold (THDP-binding)"/>
    <property type="match status" value="1"/>
</dbReference>
<dbReference type="Pfam" id="PF02775">
    <property type="entry name" value="TPP_enzyme_C"/>
    <property type="match status" value="1"/>
</dbReference>
<evidence type="ECO:0000259" key="2">
    <source>
        <dbReference type="Pfam" id="PF02775"/>
    </source>
</evidence>
<keyword evidence="1" id="KW-0560">Oxidoreductase</keyword>
<dbReference type="CDD" id="cd03376">
    <property type="entry name" value="TPP_PFOR_porB_like"/>
    <property type="match status" value="1"/>
</dbReference>
<dbReference type="RefSeq" id="WP_113855308.1">
    <property type="nucleotide sequence ID" value="NZ_CP011940.1"/>
</dbReference>
<dbReference type="Gene3D" id="3.40.50.970">
    <property type="match status" value="2"/>
</dbReference>